<dbReference type="EMBL" id="CANI01000039">
    <property type="protein sequence ID" value="CCM78400.1"/>
    <property type="molecule type" value="Genomic_DNA"/>
</dbReference>
<accession>K0Q211</accession>
<dbReference type="AlphaFoldDB" id="K0Q211"/>
<comment type="caution">
    <text evidence="1">The sequence shown here is derived from an EMBL/GenBank/DDBJ whole genome shotgun (WGS) entry which is preliminary data.</text>
</comment>
<keyword evidence="2" id="KW-1185">Reference proteome</keyword>
<dbReference type="eggNOG" id="ENOG502ZZ4N">
    <property type="taxonomic scope" value="Bacteria"/>
</dbReference>
<dbReference type="Proteomes" id="UP000009319">
    <property type="component" value="Unassembled WGS sequence"/>
</dbReference>
<protein>
    <submittedName>
        <fullName evidence="1">Uncharacterized protein</fullName>
    </submittedName>
</protein>
<proteinExistence type="predicted"/>
<evidence type="ECO:0000313" key="1">
    <source>
        <dbReference type="EMBL" id="CCM78400.1"/>
    </source>
</evidence>
<reference evidence="1 2" key="1">
    <citation type="journal article" date="2013" name="Genome Announc.">
        <title>Draft Genome Sequence of Rhizobium mesoamericanum STM3625, a Nitrogen-Fixing Symbiont of Mimosa pudica Isolated in French Guiana (South America).</title>
        <authorList>
            <person name="Moulin L."/>
            <person name="Mornico D."/>
            <person name="Melkonian R."/>
            <person name="Klonowska A."/>
        </authorList>
    </citation>
    <scope>NUCLEOTIDE SEQUENCE [LARGE SCALE GENOMIC DNA]</scope>
    <source>
        <strain evidence="1 2">STM3625</strain>
    </source>
</reference>
<sequence>MEAGVRKIAVNEDYLDMGTLACSGALLKGVVFDNISTSQSAPPHLRDFSFIKYALKTLCRESGIVRDRKATVEVAALLVALVKEGAHCEAELVNRARQRWSTPERG</sequence>
<dbReference type="HOGENOM" id="CLU_2221082_0_0_5"/>
<organism evidence="1 2">
    <name type="scientific">Rhizobium mesoamericanum STM3625</name>
    <dbReference type="NCBI Taxonomy" id="1211777"/>
    <lineage>
        <taxon>Bacteria</taxon>
        <taxon>Pseudomonadati</taxon>
        <taxon>Pseudomonadota</taxon>
        <taxon>Alphaproteobacteria</taxon>
        <taxon>Hyphomicrobiales</taxon>
        <taxon>Rhizobiaceae</taxon>
        <taxon>Rhizobium/Agrobacterium group</taxon>
        <taxon>Rhizobium</taxon>
    </lineage>
</organism>
<evidence type="ECO:0000313" key="2">
    <source>
        <dbReference type="Proteomes" id="UP000009319"/>
    </source>
</evidence>
<name>K0Q211_9HYPH</name>
<gene>
    <name evidence="1" type="ORF">BN77_p11072</name>
</gene>